<sequence length="220" mass="24395">MKVPLHHFLPGHRHAVVAEIVETELAVHSVGDVAGVRGFPLLRGLPGLNAADRHAEEAVDLAHPLRVALGKVVVDGHDMHALAGERVEVRRKRCHQRFAFACLHLGDAALMQNHAAEQLHVEMTHVHGAHRRLANSRKRLSHDAVQRFAVLQPLAKELCLRAELFVRHRLHLRFEFVDALDIRLQLLEPAGAGVAKQCIQKSHTEAPYIGTFPWASAAVC</sequence>
<accession>A0A645G8G2</accession>
<comment type="caution">
    <text evidence="1">The sequence shown here is derived from an EMBL/GenBank/DDBJ whole genome shotgun (WGS) entry which is preliminary data.</text>
</comment>
<protein>
    <submittedName>
        <fullName evidence="1">Uncharacterized protein</fullName>
    </submittedName>
</protein>
<dbReference type="EMBL" id="VSSQ01067906">
    <property type="protein sequence ID" value="MPN20213.1"/>
    <property type="molecule type" value="Genomic_DNA"/>
</dbReference>
<proteinExistence type="predicted"/>
<name>A0A645G8G2_9ZZZZ</name>
<dbReference type="AlphaFoldDB" id="A0A645G8G2"/>
<organism evidence="1">
    <name type="scientific">bioreactor metagenome</name>
    <dbReference type="NCBI Taxonomy" id="1076179"/>
    <lineage>
        <taxon>unclassified sequences</taxon>
        <taxon>metagenomes</taxon>
        <taxon>ecological metagenomes</taxon>
    </lineage>
</organism>
<gene>
    <name evidence="1" type="ORF">SDC9_167591</name>
</gene>
<evidence type="ECO:0000313" key="1">
    <source>
        <dbReference type="EMBL" id="MPN20213.1"/>
    </source>
</evidence>
<reference evidence="1" key="1">
    <citation type="submission" date="2019-08" db="EMBL/GenBank/DDBJ databases">
        <authorList>
            <person name="Kucharzyk K."/>
            <person name="Murdoch R.W."/>
            <person name="Higgins S."/>
            <person name="Loffler F."/>
        </authorList>
    </citation>
    <scope>NUCLEOTIDE SEQUENCE</scope>
</reference>